<evidence type="ECO:0000256" key="3">
    <source>
        <dbReference type="ARBA" id="ARBA00022691"/>
    </source>
</evidence>
<evidence type="ECO:0000313" key="4">
    <source>
        <dbReference type="EMBL" id="ESR24837.1"/>
    </source>
</evidence>
<comment type="caution">
    <text evidence="4">The sequence shown here is derived from an EMBL/GenBank/DDBJ whole genome shotgun (WGS) entry which is preliminary data.</text>
</comment>
<protein>
    <recommendedName>
        <fullName evidence="6">Class I SAM-dependent methyltransferase</fullName>
    </recommendedName>
</protein>
<dbReference type="PANTHER" id="PTHR43464">
    <property type="entry name" value="METHYLTRANSFERASE"/>
    <property type="match status" value="1"/>
</dbReference>
<dbReference type="GO" id="GO:0032259">
    <property type="term" value="P:methylation"/>
    <property type="evidence" value="ECO:0007669"/>
    <property type="project" value="UniProtKB-KW"/>
</dbReference>
<dbReference type="GO" id="GO:0008168">
    <property type="term" value="F:methyltransferase activity"/>
    <property type="evidence" value="ECO:0007669"/>
    <property type="project" value="UniProtKB-KW"/>
</dbReference>
<name>V4QYK9_9HYPH</name>
<dbReference type="PANTHER" id="PTHR43464:SF19">
    <property type="entry name" value="UBIQUINONE BIOSYNTHESIS O-METHYLTRANSFERASE, MITOCHONDRIAL"/>
    <property type="match status" value="1"/>
</dbReference>
<organism evidence="4 5">
    <name type="scientific">Lutibaculum baratangense AMV1</name>
    <dbReference type="NCBI Taxonomy" id="631454"/>
    <lineage>
        <taxon>Bacteria</taxon>
        <taxon>Pseudomonadati</taxon>
        <taxon>Pseudomonadota</taxon>
        <taxon>Alphaproteobacteria</taxon>
        <taxon>Hyphomicrobiales</taxon>
        <taxon>Tepidamorphaceae</taxon>
        <taxon>Lutibaculum</taxon>
    </lineage>
</organism>
<dbReference type="InterPro" id="IPR029063">
    <property type="entry name" value="SAM-dependent_MTases_sf"/>
</dbReference>
<reference evidence="4 5" key="1">
    <citation type="journal article" date="2014" name="Genome Announc.">
        <title>Draft Genome Sequence of Lutibaculum baratangense Strain AMV1T, Isolated from a Mud Volcano in Andamans, India.</title>
        <authorList>
            <person name="Singh A."/>
            <person name="Sreenivas A."/>
            <person name="Sathyanarayana Reddy G."/>
            <person name="Pinnaka A.K."/>
            <person name="Shivaji S."/>
        </authorList>
    </citation>
    <scope>NUCLEOTIDE SEQUENCE [LARGE SCALE GENOMIC DNA]</scope>
    <source>
        <strain evidence="4 5">AMV1</strain>
    </source>
</reference>
<dbReference type="Gene3D" id="3.40.50.150">
    <property type="entry name" value="Vaccinia Virus protein VP39"/>
    <property type="match status" value="1"/>
</dbReference>
<accession>V4QYK9</accession>
<dbReference type="SUPFAM" id="SSF53335">
    <property type="entry name" value="S-adenosyl-L-methionine-dependent methyltransferases"/>
    <property type="match status" value="1"/>
</dbReference>
<evidence type="ECO:0008006" key="6">
    <source>
        <dbReference type="Google" id="ProtNLM"/>
    </source>
</evidence>
<dbReference type="Pfam" id="PF13489">
    <property type="entry name" value="Methyltransf_23"/>
    <property type="match status" value="1"/>
</dbReference>
<evidence type="ECO:0000313" key="5">
    <source>
        <dbReference type="Proteomes" id="UP000017819"/>
    </source>
</evidence>
<dbReference type="AlphaFoldDB" id="V4QYK9"/>
<sequence>MRLPGNRIDRRHSMMDGEPGGYFTRARLEVLPYLPQRCDNVLDVGCGSGATVEAIRVHRDVAWAGGIEIDPAAAAAARGHLDYLYEGDVASAPLEEVLGPGSLDLVLCLDVLEHLVDPWSTVHRLTPLLAPGGRLVVSVPNIRNWKFIWRLLTKGDFRYRDSGLLDRTHLRFFVRETAAELACCGGLKLVACDNATRYRASEMRAWISRATGGRADTLLAKQFIVVATPQ</sequence>
<keyword evidence="3" id="KW-0949">S-adenosyl-L-methionine</keyword>
<keyword evidence="1" id="KW-0489">Methyltransferase</keyword>
<proteinExistence type="predicted"/>
<evidence type="ECO:0000256" key="2">
    <source>
        <dbReference type="ARBA" id="ARBA00022679"/>
    </source>
</evidence>
<dbReference type="STRING" id="631454.N177_2160"/>
<keyword evidence="2" id="KW-0808">Transferase</keyword>
<gene>
    <name evidence="4" type="ORF">N177_2160</name>
</gene>
<dbReference type="Proteomes" id="UP000017819">
    <property type="component" value="Unassembled WGS sequence"/>
</dbReference>
<keyword evidence="5" id="KW-1185">Reference proteome</keyword>
<dbReference type="eggNOG" id="COG2227">
    <property type="taxonomic scope" value="Bacteria"/>
</dbReference>
<dbReference type="EMBL" id="AWXZ01000029">
    <property type="protein sequence ID" value="ESR24837.1"/>
    <property type="molecule type" value="Genomic_DNA"/>
</dbReference>
<evidence type="ECO:0000256" key="1">
    <source>
        <dbReference type="ARBA" id="ARBA00022603"/>
    </source>
</evidence>